<evidence type="ECO:0000259" key="1">
    <source>
        <dbReference type="PROSITE" id="PS51379"/>
    </source>
</evidence>
<dbReference type="Pfam" id="PF02906">
    <property type="entry name" value="Fe_hyd_lg_C"/>
    <property type="match status" value="1"/>
</dbReference>
<dbReference type="PANTHER" id="PTHR11615">
    <property type="entry name" value="NITRATE, FORMATE, IRON DEHYDROGENASE"/>
    <property type="match status" value="1"/>
</dbReference>
<dbReference type="RefSeq" id="WP_246145408.1">
    <property type="nucleotide sequence ID" value="NZ_VLKH01000004.1"/>
</dbReference>
<comment type="caution">
    <text evidence="2">The sequence shown here is derived from an EMBL/GenBank/DDBJ whole genome shotgun (WGS) entry which is preliminary data.</text>
</comment>
<sequence>MESYNSLYDHLLKAAINKKIDEELKKLTEFDPHHLDCLLNPDKHGTVVRIGDCCCSDEEKRKCDEGCDFKAMKRDEEGNVYVTDNCIGCSRCIESCIKNNLTDKKDLLPLFEMINNGVHPVYAMIAPAFTSQYGPEVTPGKLRSAFKKIGFSGMIEVALFADILTLKEALEFDKSIKTDEDFLLTSCCCPMWIAMIKKIYNEMVPHLPPSVSPMVACGRSIKKLYPQVKTVFIGPCVAKKAEAREKDIEDAVDFVLTFQEVAEIFEIAGIEPEKMEEDLRDHSSKTGRIYARTGGVSEAIQDTLDYLRPSRTIPLRSRQANGIAQCKELLNEIKDGKISENFLEGMGCVGGCVGGPKRIIDSQQGTKHVNDYGSEAQYKTPVDNPYVMELLKRLGYDTIESLLERDNMFIREMQ</sequence>
<dbReference type="InterPro" id="IPR004108">
    <property type="entry name" value="Fe_hydrogenase_lsu_C"/>
</dbReference>
<organism evidence="2 3">
    <name type="scientific">Sedimentibacter saalensis</name>
    <dbReference type="NCBI Taxonomy" id="130788"/>
    <lineage>
        <taxon>Bacteria</taxon>
        <taxon>Bacillati</taxon>
        <taxon>Bacillota</taxon>
        <taxon>Tissierellia</taxon>
        <taxon>Sedimentibacter</taxon>
    </lineage>
</organism>
<dbReference type="SUPFAM" id="SSF53920">
    <property type="entry name" value="Fe-only hydrogenase"/>
    <property type="match status" value="1"/>
</dbReference>
<evidence type="ECO:0000313" key="3">
    <source>
        <dbReference type="Proteomes" id="UP000315343"/>
    </source>
</evidence>
<accession>A0A562JC10</accession>
<name>A0A562JC10_9FIRM</name>
<dbReference type="Gene3D" id="3.40.950.10">
    <property type="entry name" value="Fe-only Hydrogenase (Larger Subunit), Chain L, domain 3"/>
    <property type="match status" value="1"/>
</dbReference>
<dbReference type="Proteomes" id="UP000315343">
    <property type="component" value="Unassembled WGS sequence"/>
</dbReference>
<gene>
    <name evidence="2" type="ORF">LY60_01979</name>
</gene>
<dbReference type="EMBL" id="VLKH01000004">
    <property type="protein sequence ID" value="TWH80717.1"/>
    <property type="molecule type" value="Genomic_DNA"/>
</dbReference>
<protein>
    <submittedName>
        <fullName evidence="2">Iron only hydrogenase large subunit-like protein</fullName>
    </submittedName>
</protein>
<proteinExistence type="predicted"/>
<evidence type="ECO:0000313" key="2">
    <source>
        <dbReference type="EMBL" id="TWH80717.1"/>
    </source>
</evidence>
<keyword evidence="3" id="KW-1185">Reference proteome</keyword>
<dbReference type="InterPro" id="IPR050340">
    <property type="entry name" value="Cytosolic_Fe-S_CAF"/>
</dbReference>
<dbReference type="InterPro" id="IPR017896">
    <property type="entry name" value="4Fe4S_Fe-S-bd"/>
</dbReference>
<feature type="domain" description="4Fe-4S ferredoxin-type" evidence="1">
    <location>
        <begin position="78"/>
        <end position="106"/>
    </location>
</feature>
<dbReference type="InterPro" id="IPR009016">
    <property type="entry name" value="Fe_hydrogenase"/>
</dbReference>
<dbReference type="PROSITE" id="PS51379">
    <property type="entry name" value="4FE4S_FER_2"/>
    <property type="match status" value="1"/>
</dbReference>
<dbReference type="AlphaFoldDB" id="A0A562JC10"/>
<dbReference type="SUPFAM" id="SSF54862">
    <property type="entry name" value="4Fe-4S ferredoxins"/>
    <property type="match status" value="1"/>
</dbReference>
<reference evidence="2 3" key="1">
    <citation type="submission" date="2019-07" db="EMBL/GenBank/DDBJ databases">
        <title>Genomic Encyclopedia of Type Strains, Phase I: the one thousand microbial genomes (KMG-I) project.</title>
        <authorList>
            <person name="Kyrpides N."/>
        </authorList>
    </citation>
    <scope>NUCLEOTIDE SEQUENCE [LARGE SCALE GENOMIC DNA]</scope>
    <source>
        <strain evidence="2 3">DSM 13558</strain>
    </source>
</reference>